<evidence type="ECO:0000259" key="7">
    <source>
        <dbReference type="PROSITE" id="PS51077"/>
    </source>
</evidence>
<dbReference type="Gene3D" id="3.30.450.40">
    <property type="match status" value="1"/>
</dbReference>
<evidence type="ECO:0000259" key="8">
    <source>
        <dbReference type="PROSITE" id="PS51078"/>
    </source>
</evidence>
<evidence type="ECO:0000256" key="3">
    <source>
        <dbReference type="ARBA" id="ARBA00023125"/>
    </source>
</evidence>
<protein>
    <recommendedName>
        <fullName evidence="6">Glycerol operon regulatory protein</fullName>
    </recommendedName>
</protein>
<dbReference type="GO" id="GO:0003700">
    <property type="term" value="F:DNA-binding transcription factor activity"/>
    <property type="evidence" value="ECO:0007669"/>
    <property type="project" value="TreeGrafter"/>
</dbReference>
<keyword evidence="4" id="KW-0804">Transcription</keyword>
<dbReference type="Proteomes" id="UP000515708">
    <property type="component" value="Chromosome"/>
</dbReference>
<dbReference type="Pfam" id="PF01614">
    <property type="entry name" value="IclR_C"/>
    <property type="match status" value="1"/>
</dbReference>
<evidence type="ECO:0000256" key="1">
    <source>
        <dbReference type="ARBA" id="ARBA00022798"/>
    </source>
</evidence>
<evidence type="ECO:0000256" key="6">
    <source>
        <dbReference type="ARBA" id="ARBA00070406"/>
    </source>
</evidence>
<dbReference type="AlphaFoldDB" id="A0A7D7W7W6"/>
<dbReference type="SUPFAM" id="SSF55781">
    <property type="entry name" value="GAF domain-like"/>
    <property type="match status" value="1"/>
</dbReference>
<dbReference type="PANTHER" id="PTHR30136">
    <property type="entry name" value="HELIX-TURN-HELIX TRANSCRIPTIONAL REGULATOR, ICLR FAMILY"/>
    <property type="match status" value="1"/>
</dbReference>
<dbReference type="GO" id="GO:0003677">
    <property type="term" value="F:DNA binding"/>
    <property type="evidence" value="ECO:0007669"/>
    <property type="project" value="UniProtKB-KW"/>
</dbReference>
<dbReference type="Gene3D" id="1.10.10.10">
    <property type="entry name" value="Winged helix-like DNA-binding domain superfamily/Winged helix DNA-binding domain"/>
    <property type="match status" value="1"/>
</dbReference>
<evidence type="ECO:0000256" key="5">
    <source>
        <dbReference type="ARBA" id="ARBA00058938"/>
    </source>
</evidence>
<keyword evidence="1" id="KW-0319">Glycerol metabolism</keyword>
<evidence type="ECO:0000313" key="10">
    <source>
        <dbReference type="Proteomes" id="UP000515708"/>
    </source>
</evidence>
<feature type="domain" description="IclR-ED" evidence="8">
    <location>
        <begin position="74"/>
        <end position="256"/>
    </location>
</feature>
<name>A0A7D7W7W6_9MICO</name>
<dbReference type="PANTHER" id="PTHR30136:SF24">
    <property type="entry name" value="HTH-TYPE TRANSCRIPTIONAL REPRESSOR ALLR"/>
    <property type="match status" value="1"/>
</dbReference>
<dbReference type="EMBL" id="CP043732">
    <property type="protein sequence ID" value="QMU96515.1"/>
    <property type="molecule type" value="Genomic_DNA"/>
</dbReference>
<dbReference type="InterPro" id="IPR050707">
    <property type="entry name" value="HTH_MetabolicPath_Reg"/>
</dbReference>
<evidence type="ECO:0000256" key="4">
    <source>
        <dbReference type="ARBA" id="ARBA00023163"/>
    </source>
</evidence>
<keyword evidence="3" id="KW-0238">DNA-binding</keyword>
<dbReference type="InterPro" id="IPR005471">
    <property type="entry name" value="Tscrpt_reg_IclR_N"/>
</dbReference>
<dbReference type="SMART" id="SM00346">
    <property type="entry name" value="HTH_ICLR"/>
    <property type="match status" value="1"/>
</dbReference>
<dbReference type="GO" id="GO:0006071">
    <property type="term" value="P:glycerol metabolic process"/>
    <property type="evidence" value="ECO:0007669"/>
    <property type="project" value="UniProtKB-KW"/>
</dbReference>
<reference evidence="9 10" key="1">
    <citation type="journal article" date="2020" name="Front. Microbiol.">
        <title>Design of Bacterial Strain-Specific qPCR Assays Using NGS Data and Publicly Available Resources and Its Application to Track Biocontrol Strains.</title>
        <authorList>
            <person name="Hernandez I."/>
            <person name="Sant C."/>
            <person name="Martinez R."/>
            <person name="Fernandez C."/>
        </authorList>
    </citation>
    <scope>NUCLEOTIDE SEQUENCE [LARGE SCALE GENOMIC DNA]</scope>
    <source>
        <strain evidence="9 10">B24</strain>
    </source>
</reference>
<dbReference type="InterPro" id="IPR014757">
    <property type="entry name" value="Tscrpt_reg_IclR_C"/>
</dbReference>
<evidence type="ECO:0000313" key="9">
    <source>
        <dbReference type="EMBL" id="QMU96515.1"/>
    </source>
</evidence>
<comment type="function">
    <text evidence="5">May be an activator protein for the gylABX operon.</text>
</comment>
<dbReference type="Pfam" id="PF09339">
    <property type="entry name" value="HTH_IclR"/>
    <property type="match status" value="1"/>
</dbReference>
<proteinExistence type="predicted"/>
<evidence type="ECO:0000256" key="2">
    <source>
        <dbReference type="ARBA" id="ARBA00023015"/>
    </source>
</evidence>
<accession>A0A7D7W7W6</accession>
<dbReference type="SUPFAM" id="SSF46785">
    <property type="entry name" value="Winged helix' DNA-binding domain"/>
    <property type="match status" value="1"/>
</dbReference>
<sequence length="256" mass="27951">MRDDGCMADQLSSVTRALETLRLFTGERHSMGVTELADLLGCSTSTAQRTLATLTEQHFLRRDDETRTYRLGPAVLHLSRAWRSTASLGSMATPMLESLAEATGLNATFAVPDHAHMRVVASIDGAEGPLRGYPMASELFPAHAGAISKAYYAQLPHALRARFIGDRPMARFTAETKTDPRQLEEEFLDIRARGWCYSQGEYDTNVAALAAPVWMGKEPLGAIALSSRSPFEVDDHLVEALLTATTALGRLLTRDG</sequence>
<keyword evidence="2" id="KW-0805">Transcription regulation</keyword>
<dbReference type="FunFam" id="1.10.10.10:FF:000056">
    <property type="entry name" value="IclR family transcriptional regulator"/>
    <property type="match status" value="1"/>
</dbReference>
<dbReference type="PROSITE" id="PS51078">
    <property type="entry name" value="ICLR_ED"/>
    <property type="match status" value="1"/>
</dbReference>
<gene>
    <name evidence="9" type="ORF">FVO59_04300</name>
</gene>
<dbReference type="InterPro" id="IPR029016">
    <property type="entry name" value="GAF-like_dom_sf"/>
</dbReference>
<dbReference type="InterPro" id="IPR036388">
    <property type="entry name" value="WH-like_DNA-bd_sf"/>
</dbReference>
<feature type="domain" description="HTH iclR-type" evidence="7">
    <location>
        <begin position="11"/>
        <end position="73"/>
    </location>
</feature>
<dbReference type="GO" id="GO:0045892">
    <property type="term" value="P:negative regulation of DNA-templated transcription"/>
    <property type="evidence" value="ECO:0007669"/>
    <property type="project" value="TreeGrafter"/>
</dbReference>
<dbReference type="PROSITE" id="PS51077">
    <property type="entry name" value="HTH_ICLR"/>
    <property type="match status" value="1"/>
</dbReference>
<organism evidence="9 10">
    <name type="scientific">Microbacterium esteraromaticum</name>
    <dbReference type="NCBI Taxonomy" id="57043"/>
    <lineage>
        <taxon>Bacteria</taxon>
        <taxon>Bacillati</taxon>
        <taxon>Actinomycetota</taxon>
        <taxon>Actinomycetes</taxon>
        <taxon>Micrococcales</taxon>
        <taxon>Microbacteriaceae</taxon>
        <taxon>Microbacterium</taxon>
    </lineage>
</organism>
<dbReference type="InterPro" id="IPR036390">
    <property type="entry name" value="WH_DNA-bd_sf"/>
</dbReference>